<accession>A0A2M7RIF6</accession>
<dbReference type="Pfam" id="PF00572">
    <property type="entry name" value="Ribosomal_L13"/>
    <property type="match status" value="1"/>
</dbReference>
<proteinExistence type="inferred from homology"/>
<evidence type="ECO:0000313" key="5">
    <source>
        <dbReference type="EMBL" id="PIY96543.1"/>
    </source>
</evidence>
<evidence type="ECO:0000313" key="6">
    <source>
        <dbReference type="Proteomes" id="UP000230779"/>
    </source>
</evidence>
<dbReference type="PANTHER" id="PTHR11545">
    <property type="entry name" value="RIBOSOMAL PROTEIN L13"/>
    <property type="match status" value="1"/>
</dbReference>
<dbReference type="GO" id="GO:0003735">
    <property type="term" value="F:structural constituent of ribosome"/>
    <property type="evidence" value="ECO:0007669"/>
    <property type="project" value="InterPro"/>
</dbReference>
<organism evidence="5 6">
    <name type="scientific">Candidatus Kerfeldbacteria bacterium CG_4_10_14_0_8_um_filter_42_10</name>
    <dbReference type="NCBI Taxonomy" id="2014248"/>
    <lineage>
        <taxon>Bacteria</taxon>
        <taxon>Candidatus Kerfeldiibacteriota</taxon>
    </lineage>
</organism>
<evidence type="ECO:0000256" key="1">
    <source>
        <dbReference type="ARBA" id="ARBA00006227"/>
    </source>
</evidence>
<dbReference type="GO" id="GO:0005840">
    <property type="term" value="C:ribosome"/>
    <property type="evidence" value="ECO:0007669"/>
    <property type="project" value="UniProtKB-KW"/>
</dbReference>
<sequence>MKQNNPKNINTTHFYRFDAKGKTLGRISTEVSMALQGKLLPDYSPEKLSNVRVIIQNVAQVAVSGKKMSDKKYFRFTGYPGGIKSKSMEELFKKDPEQFFIRVVRNMLPNNRLRNRMIKKIQFKR</sequence>
<dbReference type="SUPFAM" id="SSF52161">
    <property type="entry name" value="Ribosomal protein L13"/>
    <property type="match status" value="1"/>
</dbReference>
<dbReference type="InterPro" id="IPR005822">
    <property type="entry name" value="Ribosomal_uL13"/>
</dbReference>
<dbReference type="GO" id="GO:0006412">
    <property type="term" value="P:translation"/>
    <property type="evidence" value="ECO:0007669"/>
    <property type="project" value="InterPro"/>
</dbReference>
<dbReference type="InterPro" id="IPR036899">
    <property type="entry name" value="Ribosomal_uL13_sf"/>
</dbReference>
<dbReference type="Gene3D" id="3.90.1180.10">
    <property type="entry name" value="Ribosomal protein L13"/>
    <property type="match status" value="1"/>
</dbReference>
<dbReference type="PANTHER" id="PTHR11545:SF2">
    <property type="entry name" value="LARGE RIBOSOMAL SUBUNIT PROTEIN UL13M"/>
    <property type="match status" value="1"/>
</dbReference>
<evidence type="ECO:0000256" key="2">
    <source>
        <dbReference type="ARBA" id="ARBA00022980"/>
    </source>
</evidence>
<comment type="similarity">
    <text evidence="1">Belongs to the universal ribosomal protein uL13 family.</text>
</comment>
<evidence type="ECO:0000256" key="4">
    <source>
        <dbReference type="ARBA" id="ARBA00035499"/>
    </source>
</evidence>
<dbReference type="CDD" id="cd00392">
    <property type="entry name" value="Ribosomal_L13"/>
    <property type="match status" value="1"/>
</dbReference>
<dbReference type="PIRSF" id="PIRSF002181">
    <property type="entry name" value="Ribosomal_L13"/>
    <property type="match status" value="1"/>
</dbReference>
<dbReference type="Proteomes" id="UP000230779">
    <property type="component" value="Unassembled WGS sequence"/>
</dbReference>
<dbReference type="GO" id="GO:0003729">
    <property type="term" value="F:mRNA binding"/>
    <property type="evidence" value="ECO:0007669"/>
    <property type="project" value="TreeGrafter"/>
</dbReference>
<keyword evidence="2 5" id="KW-0689">Ribosomal protein</keyword>
<comment type="caution">
    <text evidence="5">The sequence shown here is derived from an EMBL/GenBank/DDBJ whole genome shotgun (WGS) entry which is preliminary data.</text>
</comment>
<gene>
    <name evidence="5" type="primary">rplM</name>
    <name evidence="5" type="ORF">COY66_03955</name>
</gene>
<dbReference type="GO" id="GO:1990904">
    <property type="term" value="C:ribonucleoprotein complex"/>
    <property type="evidence" value="ECO:0007669"/>
    <property type="project" value="UniProtKB-KW"/>
</dbReference>
<dbReference type="NCBIfam" id="TIGR01066">
    <property type="entry name" value="rplM_bact"/>
    <property type="match status" value="1"/>
</dbReference>
<dbReference type="EMBL" id="PFMD01000044">
    <property type="protein sequence ID" value="PIY96543.1"/>
    <property type="molecule type" value="Genomic_DNA"/>
</dbReference>
<name>A0A2M7RIF6_9BACT</name>
<dbReference type="InterPro" id="IPR005823">
    <property type="entry name" value="Ribosomal_uL13_bac-type"/>
</dbReference>
<keyword evidence="3" id="KW-0687">Ribonucleoprotein</keyword>
<reference evidence="5 6" key="1">
    <citation type="submission" date="2017-09" db="EMBL/GenBank/DDBJ databases">
        <title>Depth-based differentiation of microbial function through sediment-hosted aquifers and enrichment of novel symbionts in the deep terrestrial subsurface.</title>
        <authorList>
            <person name="Probst A.J."/>
            <person name="Ladd B."/>
            <person name="Jarett J.K."/>
            <person name="Geller-Mcgrath D.E."/>
            <person name="Sieber C.M."/>
            <person name="Emerson J.B."/>
            <person name="Anantharaman K."/>
            <person name="Thomas B.C."/>
            <person name="Malmstrom R."/>
            <person name="Stieglmeier M."/>
            <person name="Klingl A."/>
            <person name="Woyke T."/>
            <person name="Ryan C.M."/>
            <person name="Banfield J.F."/>
        </authorList>
    </citation>
    <scope>NUCLEOTIDE SEQUENCE [LARGE SCALE GENOMIC DNA]</scope>
    <source>
        <strain evidence="5">CG_4_10_14_0_8_um_filter_42_10</strain>
    </source>
</reference>
<dbReference type="GO" id="GO:0017148">
    <property type="term" value="P:negative regulation of translation"/>
    <property type="evidence" value="ECO:0007669"/>
    <property type="project" value="TreeGrafter"/>
</dbReference>
<dbReference type="AlphaFoldDB" id="A0A2M7RIF6"/>
<protein>
    <recommendedName>
        <fullName evidence="4">50S ribosomal protein L13</fullName>
    </recommendedName>
</protein>
<evidence type="ECO:0000256" key="3">
    <source>
        <dbReference type="ARBA" id="ARBA00023274"/>
    </source>
</evidence>